<reference evidence="1" key="1">
    <citation type="submission" date="2021-07" db="EMBL/GenBank/DDBJ databases">
        <authorList>
            <person name="Durling M."/>
        </authorList>
    </citation>
    <scope>NUCLEOTIDE SEQUENCE</scope>
</reference>
<accession>A0A9N9L0U1</accession>
<protein>
    <submittedName>
        <fullName evidence="1">Uncharacterized protein</fullName>
    </submittedName>
</protein>
<evidence type="ECO:0000313" key="1">
    <source>
        <dbReference type="EMBL" id="CAG8955532.1"/>
    </source>
</evidence>
<comment type="caution">
    <text evidence="1">The sequence shown here is derived from an EMBL/GenBank/DDBJ whole genome shotgun (WGS) entry which is preliminary data.</text>
</comment>
<dbReference type="Proteomes" id="UP000696280">
    <property type="component" value="Unassembled WGS sequence"/>
</dbReference>
<gene>
    <name evidence="1" type="ORF">HYFRA_00009486</name>
</gene>
<proteinExistence type="predicted"/>
<dbReference type="EMBL" id="CAJVRL010000064">
    <property type="protein sequence ID" value="CAG8955532.1"/>
    <property type="molecule type" value="Genomic_DNA"/>
</dbReference>
<name>A0A9N9L0U1_9HELO</name>
<dbReference type="AlphaFoldDB" id="A0A9N9L0U1"/>
<keyword evidence="2" id="KW-1185">Reference proteome</keyword>
<evidence type="ECO:0000313" key="2">
    <source>
        <dbReference type="Proteomes" id="UP000696280"/>
    </source>
</evidence>
<sequence length="90" mass="10226">MSLPLRRQEEEWRDAALRNSQYSRGSWFLIRMRKIPLDLSGLPQSKTGQRIQDYLLHETIHCAPNNLPSLNGTQILTANPGSSDLVPRGI</sequence>
<organism evidence="1 2">
    <name type="scientific">Hymenoscyphus fraxineus</name>
    <dbReference type="NCBI Taxonomy" id="746836"/>
    <lineage>
        <taxon>Eukaryota</taxon>
        <taxon>Fungi</taxon>
        <taxon>Dikarya</taxon>
        <taxon>Ascomycota</taxon>
        <taxon>Pezizomycotina</taxon>
        <taxon>Leotiomycetes</taxon>
        <taxon>Helotiales</taxon>
        <taxon>Helotiaceae</taxon>
        <taxon>Hymenoscyphus</taxon>
    </lineage>
</organism>